<dbReference type="Gene3D" id="3.50.50.60">
    <property type="entry name" value="FAD/NAD(P)-binding domain"/>
    <property type="match status" value="1"/>
</dbReference>
<dbReference type="AlphaFoldDB" id="A0A258HLC7"/>
<name>A0A258HLC7_9CAUL</name>
<evidence type="ECO:0000259" key="1">
    <source>
        <dbReference type="Pfam" id="PF01593"/>
    </source>
</evidence>
<feature type="domain" description="Amine oxidase" evidence="1">
    <location>
        <begin position="23"/>
        <end position="313"/>
    </location>
</feature>
<dbReference type="Gene3D" id="1.10.405.20">
    <property type="match status" value="1"/>
</dbReference>
<dbReference type="Pfam" id="PF01593">
    <property type="entry name" value="Amino_oxidase"/>
    <property type="match status" value="1"/>
</dbReference>
<reference evidence="2 3" key="1">
    <citation type="submission" date="2017-03" db="EMBL/GenBank/DDBJ databases">
        <title>Lifting the veil on microbial sulfur biogeochemistry in mining wastewaters.</title>
        <authorList>
            <person name="Kantor R.S."/>
            <person name="Colenbrander Nelson T."/>
            <person name="Marshall S."/>
            <person name="Bennett D."/>
            <person name="Apte S."/>
            <person name="Camacho D."/>
            <person name="Thomas B.C."/>
            <person name="Warren L.A."/>
            <person name="Banfield J.F."/>
        </authorList>
    </citation>
    <scope>NUCLEOTIDE SEQUENCE [LARGE SCALE GENOMIC DNA]</scope>
    <source>
        <strain evidence="2">32-68-21</strain>
    </source>
</reference>
<dbReference type="SUPFAM" id="SSF51905">
    <property type="entry name" value="FAD/NAD(P)-binding domain"/>
    <property type="match status" value="1"/>
</dbReference>
<dbReference type="InterPro" id="IPR050464">
    <property type="entry name" value="Zeta_carotene_desat/Oxidored"/>
</dbReference>
<dbReference type="PANTHER" id="PTHR42923:SF17">
    <property type="entry name" value="AMINE OXIDASE DOMAIN-CONTAINING PROTEIN"/>
    <property type="match status" value="1"/>
</dbReference>
<dbReference type="Proteomes" id="UP000216147">
    <property type="component" value="Unassembled WGS sequence"/>
</dbReference>
<dbReference type="GO" id="GO:0016491">
    <property type="term" value="F:oxidoreductase activity"/>
    <property type="evidence" value="ECO:0007669"/>
    <property type="project" value="InterPro"/>
</dbReference>
<protein>
    <submittedName>
        <fullName evidence="2">NAD/FAD-binding protein</fullName>
    </submittedName>
</protein>
<organism evidence="2 3">
    <name type="scientific">Brevundimonas subvibrioides</name>
    <dbReference type="NCBI Taxonomy" id="74313"/>
    <lineage>
        <taxon>Bacteria</taxon>
        <taxon>Pseudomonadati</taxon>
        <taxon>Pseudomonadota</taxon>
        <taxon>Alphaproteobacteria</taxon>
        <taxon>Caulobacterales</taxon>
        <taxon>Caulobacteraceae</taxon>
        <taxon>Brevundimonas</taxon>
    </lineage>
</organism>
<proteinExistence type="predicted"/>
<dbReference type="EMBL" id="NCEQ01000004">
    <property type="protein sequence ID" value="OYX57825.1"/>
    <property type="molecule type" value="Genomic_DNA"/>
</dbReference>
<sequence>MFDRTLDATTGPKRRIAVVGAGVAGLSAGWLLSRRHEVVLFETENRLGGHSCTVDAPSPDGPIAVDTGFIVYNEPNYPNFTALLDHLGVASKAAHMSFAVSMNAGGFEYSSHGARGLFAQKRNLANPRFWGMLMDLKRFHRTAAGDLAELDRSLCSLGRYLDDRKYGDSFRDLHLLPQAAAIWSSTPRQMADYPAAAFIRFYRNHRLLEVDMEPTWRTVAGGSRRYVEALAADFRGEVRLNEPVCRIERGPGGATLQTRRGAERFDAVVLAVHSDQALALLAQPSGDEQRLLQPMAYGRNRVVLHRDRSFMPRRRSAWAAWNYVGAGRADAGGAASVTYWMNLLQGLSGPELFVTLNPEREPDPALVLADRDFDHPIFNADAMLAQRGLGSLQGRNNTWFCGAWFGSGFHEDGLQAGLAVAEDIGGVRRPWSVPNESDRIPMPIPALEPLADR</sequence>
<accession>A0A258HLC7</accession>
<evidence type="ECO:0000313" key="2">
    <source>
        <dbReference type="EMBL" id="OYX57825.1"/>
    </source>
</evidence>
<dbReference type="PANTHER" id="PTHR42923">
    <property type="entry name" value="PROTOPORPHYRINOGEN OXIDASE"/>
    <property type="match status" value="1"/>
</dbReference>
<comment type="caution">
    <text evidence="2">The sequence shown here is derived from an EMBL/GenBank/DDBJ whole genome shotgun (WGS) entry which is preliminary data.</text>
</comment>
<dbReference type="InterPro" id="IPR036188">
    <property type="entry name" value="FAD/NAD-bd_sf"/>
</dbReference>
<dbReference type="InterPro" id="IPR002937">
    <property type="entry name" value="Amino_oxidase"/>
</dbReference>
<gene>
    <name evidence="2" type="ORF">B7Y86_04970</name>
</gene>
<evidence type="ECO:0000313" key="3">
    <source>
        <dbReference type="Proteomes" id="UP000216147"/>
    </source>
</evidence>
<dbReference type="Gene3D" id="3.30.70.1990">
    <property type="match status" value="1"/>
</dbReference>